<evidence type="ECO:0000256" key="1">
    <source>
        <dbReference type="SAM" id="MobiDB-lite"/>
    </source>
</evidence>
<keyword evidence="3" id="KW-1185">Reference proteome</keyword>
<sequence length="210" mass="24001">MAFQGKTIALSLHEFEPDQAEHTHWTSQHTTLPWSFCPTNALELEIRTCVYIDRFLANLTLESSRSADSLPEDTAAPHTSKNAQKNAQKRGRADSDLEEGEIATANSKKHQYNAREIRFLENAEQISQTVYDFEDTRATRSGYLGKAVMDRTAAIKLEEFEKNYPHYQLCKMGPKDTTVLMDWEDRPFSLRFVFRDDPKHQEIATGTLAA</sequence>
<dbReference type="Proteomes" id="UP000076722">
    <property type="component" value="Unassembled WGS sequence"/>
</dbReference>
<evidence type="ECO:0000313" key="3">
    <source>
        <dbReference type="Proteomes" id="UP000076722"/>
    </source>
</evidence>
<gene>
    <name evidence="2" type="ORF">SISNIDRAFT_469308</name>
</gene>
<organism evidence="2 3">
    <name type="scientific">Sistotremastrum niveocremeum HHB9708</name>
    <dbReference type="NCBI Taxonomy" id="1314777"/>
    <lineage>
        <taxon>Eukaryota</taxon>
        <taxon>Fungi</taxon>
        <taxon>Dikarya</taxon>
        <taxon>Basidiomycota</taxon>
        <taxon>Agaricomycotina</taxon>
        <taxon>Agaricomycetes</taxon>
        <taxon>Sistotremastrales</taxon>
        <taxon>Sistotremastraceae</taxon>
        <taxon>Sertulicium</taxon>
        <taxon>Sertulicium niveocremeum</taxon>
    </lineage>
</organism>
<dbReference type="AlphaFoldDB" id="A0A164QD46"/>
<protein>
    <submittedName>
        <fullName evidence="2">Uncharacterized protein</fullName>
    </submittedName>
</protein>
<name>A0A164QD46_9AGAM</name>
<evidence type="ECO:0000313" key="2">
    <source>
        <dbReference type="EMBL" id="KZS89550.1"/>
    </source>
</evidence>
<feature type="region of interest" description="Disordered" evidence="1">
    <location>
        <begin position="66"/>
        <end position="107"/>
    </location>
</feature>
<reference evidence="2 3" key="1">
    <citation type="journal article" date="2016" name="Mol. Biol. Evol.">
        <title>Comparative Genomics of Early-Diverging Mushroom-Forming Fungi Provides Insights into the Origins of Lignocellulose Decay Capabilities.</title>
        <authorList>
            <person name="Nagy L.G."/>
            <person name="Riley R."/>
            <person name="Tritt A."/>
            <person name="Adam C."/>
            <person name="Daum C."/>
            <person name="Floudas D."/>
            <person name="Sun H."/>
            <person name="Yadav J.S."/>
            <person name="Pangilinan J."/>
            <person name="Larsson K.H."/>
            <person name="Matsuura K."/>
            <person name="Barry K."/>
            <person name="Labutti K."/>
            <person name="Kuo R."/>
            <person name="Ohm R.A."/>
            <person name="Bhattacharya S.S."/>
            <person name="Shirouzu T."/>
            <person name="Yoshinaga Y."/>
            <person name="Martin F.M."/>
            <person name="Grigoriev I.V."/>
            <person name="Hibbett D.S."/>
        </authorList>
    </citation>
    <scope>NUCLEOTIDE SEQUENCE [LARGE SCALE GENOMIC DNA]</scope>
    <source>
        <strain evidence="2 3">HHB9708</strain>
    </source>
</reference>
<accession>A0A164QD46</accession>
<feature type="compositionally biased region" description="Polar residues" evidence="1">
    <location>
        <begin position="77"/>
        <end position="86"/>
    </location>
</feature>
<proteinExistence type="predicted"/>
<dbReference type="EMBL" id="KV419427">
    <property type="protein sequence ID" value="KZS89550.1"/>
    <property type="molecule type" value="Genomic_DNA"/>
</dbReference>